<dbReference type="InterPro" id="IPR050229">
    <property type="entry name" value="GlpE_sulfurtransferase"/>
</dbReference>
<comment type="caution">
    <text evidence="2">The sequence shown here is derived from an EMBL/GenBank/DDBJ whole genome shotgun (WGS) entry which is preliminary data.</text>
</comment>
<accession>A0A5M8QNU2</accession>
<dbReference type="RefSeq" id="WP_146355112.1">
    <property type="nucleotide sequence ID" value="NZ_VOIR01000011.1"/>
</dbReference>
<dbReference type="AlphaFoldDB" id="A0A5M8QNU2"/>
<dbReference type="CDD" id="cd00158">
    <property type="entry name" value="RHOD"/>
    <property type="match status" value="1"/>
</dbReference>
<dbReference type="SUPFAM" id="SSF52821">
    <property type="entry name" value="Rhodanese/Cell cycle control phosphatase"/>
    <property type="match status" value="1"/>
</dbReference>
<dbReference type="EMBL" id="VOIR01000011">
    <property type="protein sequence ID" value="KAA6436396.1"/>
    <property type="molecule type" value="Genomic_DNA"/>
</dbReference>
<keyword evidence="3" id="KW-1185">Reference proteome</keyword>
<evidence type="ECO:0000259" key="1">
    <source>
        <dbReference type="PROSITE" id="PS50206"/>
    </source>
</evidence>
<dbReference type="InterPro" id="IPR036873">
    <property type="entry name" value="Rhodanese-like_dom_sf"/>
</dbReference>
<protein>
    <submittedName>
        <fullName evidence="2">Rhodanese-like domain-containing protein</fullName>
    </submittedName>
</protein>
<dbReference type="SMART" id="SM00450">
    <property type="entry name" value="RHOD"/>
    <property type="match status" value="1"/>
</dbReference>
<dbReference type="OrthoDB" id="9800872at2"/>
<dbReference type="PANTHER" id="PTHR43031:SF17">
    <property type="entry name" value="SULFURTRANSFERASE YTWF-RELATED"/>
    <property type="match status" value="1"/>
</dbReference>
<dbReference type="Gene3D" id="3.40.250.10">
    <property type="entry name" value="Rhodanese-like domain"/>
    <property type="match status" value="1"/>
</dbReference>
<proteinExistence type="predicted"/>
<gene>
    <name evidence="2" type="ORF">FQ330_03045</name>
</gene>
<sequence length="100" mass="10747">MADIAVHDVQRRLGGDAQLVDVREDAEVAAGMIPGARHIPLGDLPYRFDELDKARPVIAICRSGNRSGRAAMFLGDAGFAVDNMQGGMLAWVEADLPMAR</sequence>
<dbReference type="Pfam" id="PF00581">
    <property type="entry name" value="Rhodanese"/>
    <property type="match status" value="1"/>
</dbReference>
<reference evidence="2 3" key="1">
    <citation type="submission" date="2019-08" db="EMBL/GenBank/DDBJ databases">
        <title>Agrococcus lahaulensis sp. nov., isolated from a cold desert of the Indian Himalayas.</title>
        <authorList>
            <person name="Qu J.H."/>
        </authorList>
    </citation>
    <scope>NUCLEOTIDE SEQUENCE [LARGE SCALE GENOMIC DNA]</scope>
    <source>
        <strain evidence="2 3">NS18</strain>
    </source>
</reference>
<feature type="domain" description="Rhodanese" evidence="1">
    <location>
        <begin position="13"/>
        <end position="100"/>
    </location>
</feature>
<dbReference type="InterPro" id="IPR001763">
    <property type="entry name" value="Rhodanese-like_dom"/>
</dbReference>
<dbReference type="PROSITE" id="PS50206">
    <property type="entry name" value="RHODANESE_3"/>
    <property type="match status" value="1"/>
</dbReference>
<dbReference type="PANTHER" id="PTHR43031">
    <property type="entry name" value="FAD-DEPENDENT OXIDOREDUCTASE"/>
    <property type="match status" value="1"/>
</dbReference>
<evidence type="ECO:0000313" key="2">
    <source>
        <dbReference type="EMBL" id="KAA6436396.1"/>
    </source>
</evidence>
<organism evidence="2 3">
    <name type="scientific">Agrococcus sediminis</name>
    <dbReference type="NCBI Taxonomy" id="2599924"/>
    <lineage>
        <taxon>Bacteria</taxon>
        <taxon>Bacillati</taxon>
        <taxon>Actinomycetota</taxon>
        <taxon>Actinomycetes</taxon>
        <taxon>Micrococcales</taxon>
        <taxon>Microbacteriaceae</taxon>
        <taxon>Agrococcus</taxon>
    </lineage>
</organism>
<dbReference type="Proteomes" id="UP000323221">
    <property type="component" value="Unassembled WGS sequence"/>
</dbReference>
<name>A0A5M8QNU2_9MICO</name>
<evidence type="ECO:0000313" key="3">
    <source>
        <dbReference type="Proteomes" id="UP000323221"/>
    </source>
</evidence>